<gene>
    <name evidence="1" type="ORF">COLO4_01809</name>
</gene>
<dbReference type="Proteomes" id="UP000187203">
    <property type="component" value="Unassembled WGS sequence"/>
</dbReference>
<name>A0A1R3L206_9ROSI</name>
<comment type="caution">
    <text evidence="1">The sequence shown here is derived from an EMBL/GenBank/DDBJ whole genome shotgun (WGS) entry which is preliminary data.</text>
</comment>
<keyword evidence="2" id="KW-1185">Reference proteome</keyword>
<dbReference type="EMBL" id="AWUE01004462">
    <property type="protein sequence ID" value="OMP13371.1"/>
    <property type="molecule type" value="Genomic_DNA"/>
</dbReference>
<organism evidence="1 2">
    <name type="scientific">Corchorus olitorius</name>
    <dbReference type="NCBI Taxonomy" id="93759"/>
    <lineage>
        <taxon>Eukaryota</taxon>
        <taxon>Viridiplantae</taxon>
        <taxon>Streptophyta</taxon>
        <taxon>Embryophyta</taxon>
        <taxon>Tracheophyta</taxon>
        <taxon>Spermatophyta</taxon>
        <taxon>Magnoliopsida</taxon>
        <taxon>eudicotyledons</taxon>
        <taxon>Gunneridae</taxon>
        <taxon>Pentapetalae</taxon>
        <taxon>rosids</taxon>
        <taxon>malvids</taxon>
        <taxon>Malvales</taxon>
        <taxon>Malvaceae</taxon>
        <taxon>Grewioideae</taxon>
        <taxon>Apeibeae</taxon>
        <taxon>Corchorus</taxon>
    </lineage>
</organism>
<sequence length="295" mass="30192">MVLHVAGREHAGHAGLGGEALEAALGDDVAGLVHLQVALEDLGVGRVADGDEAALQLDVLGMAILGALDADAGHAGLVAQHLVEHEVGLEFDLAGTDLVHELVHEDGLGLELVAAVHQGDLAGDVGQVQGFLDGGVAAADHAHGLLAVEETIAGCAARDAAAHEGLFGGQAQVLGRGARGDDQAVAGVGAGVAGQRERTLGEIDAVDVVEHHLGLEALCVLQEALHQFGALYAVHVRRPVVHFRRRHQLATLGHAGHQQRVEVGARGVDGGRVAGRAGAEDQDFGVLRRRHGCSS</sequence>
<evidence type="ECO:0000313" key="2">
    <source>
        <dbReference type="Proteomes" id="UP000187203"/>
    </source>
</evidence>
<protein>
    <submittedName>
        <fullName evidence="1">Uncharacterized protein</fullName>
    </submittedName>
</protein>
<dbReference type="AlphaFoldDB" id="A0A1R3L206"/>
<evidence type="ECO:0000313" key="1">
    <source>
        <dbReference type="EMBL" id="OMP13371.1"/>
    </source>
</evidence>
<dbReference type="AntiFam" id="ANF00233">
    <property type="entry name" value="Shadow ORF (opposite trxB)"/>
</dbReference>
<proteinExistence type="predicted"/>
<reference evidence="2" key="1">
    <citation type="submission" date="2013-09" db="EMBL/GenBank/DDBJ databases">
        <title>Corchorus olitorius genome sequencing.</title>
        <authorList>
            <person name="Alam M."/>
            <person name="Haque M.S."/>
            <person name="Islam M.S."/>
            <person name="Emdad E.M."/>
            <person name="Islam M.M."/>
            <person name="Ahmed B."/>
            <person name="Halim A."/>
            <person name="Hossen Q.M.M."/>
            <person name="Hossain M.Z."/>
            <person name="Ahmed R."/>
            <person name="Khan M.M."/>
            <person name="Islam R."/>
            <person name="Rashid M.M."/>
            <person name="Khan S.A."/>
            <person name="Rahman M.S."/>
            <person name="Alam M."/>
            <person name="Yahiya A.S."/>
            <person name="Khan M.S."/>
            <person name="Azam M.S."/>
            <person name="Haque T."/>
            <person name="Lashkar M.Z.H."/>
            <person name="Akhand A.I."/>
            <person name="Morshed G."/>
            <person name="Roy S."/>
            <person name="Uddin K.S."/>
            <person name="Rabeya T."/>
            <person name="Hossain A.S."/>
            <person name="Chowdhury A."/>
            <person name="Snigdha A.R."/>
            <person name="Mortoza M.S."/>
            <person name="Matin S.A."/>
            <person name="Hoque S.M.E."/>
            <person name="Islam M.K."/>
            <person name="Roy D.K."/>
            <person name="Haider R."/>
            <person name="Moosa M.M."/>
            <person name="Elias S.M."/>
            <person name="Hasan A.M."/>
            <person name="Jahan S."/>
            <person name="Shafiuddin M."/>
            <person name="Mahmood N."/>
            <person name="Shommy N.S."/>
        </authorList>
    </citation>
    <scope>NUCLEOTIDE SEQUENCE [LARGE SCALE GENOMIC DNA]</scope>
    <source>
        <strain evidence="2">cv. O-4</strain>
    </source>
</reference>
<accession>A0A1R3L206</accession>
<dbReference type="OrthoDB" id="10611381at2759"/>